<reference evidence="1 2" key="1">
    <citation type="submission" date="2016-04" db="EMBL/GenBank/DDBJ databases">
        <title>Genome analyses suggest a sexual origin of heterokaryosis in a supposedly ancient asexual fungus.</title>
        <authorList>
            <person name="Ropars J."/>
            <person name="Sedzielewska K."/>
            <person name="Noel J."/>
            <person name="Charron P."/>
            <person name="Farinelli L."/>
            <person name="Marton T."/>
            <person name="Kruger M."/>
            <person name="Pelin A."/>
            <person name="Brachmann A."/>
            <person name="Corradi N."/>
        </authorList>
    </citation>
    <scope>NUCLEOTIDE SEQUENCE [LARGE SCALE GENOMIC DNA]</scope>
    <source>
        <strain evidence="1 2">C2</strain>
    </source>
</reference>
<comment type="caution">
    <text evidence="1">The sequence shown here is derived from an EMBL/GenBank/DDBJ whole genome shotgun (WGS) entry which is preliminary data.</text>
</comment>
<dbReference type="VEuPathDB" id="FungiDB:FUN_012484"/>
<dbReference type="VEuPathDB" id="FungiDB:RhiirFUN_014658"/>
<gene>
    <name evidence="1" type="ORF">RhiirC2_722058</name>
</gene>
<dbReference type="AlphaFoldDB" id="A0A2N1M3B8"/>
<evidence type="ECO:0000313" key="1">
    <source>
        <dbReference type="EMBL" id="PKK56129.1"/>
    </source>
</evidence>
<dbReference type="EMBL" id="LLXL01006149">
    <property type="protein sequence ID" value="PKK56129.1"/>
    <property type="molecule type" value="Genomic_DNA"/>
</dbReference>
<protein>
    <submittedName>
        <fullName evidence="1">Uncharacterized protein</fullName>
    </submittedName>
</protein>
<organism evidence="1 2">
    <name type="scientific">Rhizophagus irregularis</name>
    <dbReference type="NCBI Taxonomy" id="588596"/>
    <lineage>
        <taxon>Eukaryota</taxon>
        <taxon>Fungi</taxon>
        <taxon>Fungi incertae sedis</taxon>
        <taxon>Mucoromycota</taxon>
        <taxon>Glomeromycotina</taxon>
        <taxon>Glomeromycetes</taxon>
        <taxon>Glomerales</taxon>
        <taxon>Glomeraceae</taxon>
        <taxon>Rhizophagus</taxon>
    </lineage>
</organism>
<accession>A0A2N1M3B8</accession>
<proteinExistence type="predicted"/>
<evidence type="ECO:0000313" key="2">
    <source>
        <dbReference type="Proteomes" id="UP000233469"/>
    </source>
</evidence>
<dbReference type="Proteomes" id="UP000233469">
    <property type="component" value="Unassembled WGS sequence"/>
</dbReference>
<sequence length="151" mass="17939">MKSIDFNSKSDIFHATYLEHEIDALNDKKSRTESQENSKFISEGEILNRIQQYRKEQLEISTKKPLSIFINFAKLINENNIVKVRKFAYQIDDFFKEYLRGLQNSNNDIKRTKINQMIEENDISIHDFWLEFIILSELDNAHAHKSVLEQL</sequence>
<dbReference type="VEuPathDB" id="FungiDB:RhiirA1_448228"/>
<name>A0A2N1M3B8_9GLOM</name>
<reference evidence="1 2" key="2">
    <citation type="submission" date="2017-10" db="EMBL/GenBank/DDBJ databases">
        <title>Extensive intraspecific genome diversity in a model arbuscular mycorrhizal fungus.</title>
        <authorList>
            <person name="Chen E.C.H."/>
            <person name="Morin E."/>
            <person name="Baudet D."/>
            <person name="Noel J."/>
            <person name="Ndikumana S."/>
            <person name="Charron P."/>
            <person name="St-Onge C."/>
            <person name="Giorgi J."/>
            <person name="Grigoriev I.V."/>
            <person name="Roux C."/>
            <person name="Martin F.M."/>
            <person name="Corradi N."/>
        </authorList>
    </citation>
    <scope>NUCLEOTIDE SEQUENCE [LARGE SCALE GENOMIC DNA]</scope>
    <source>
        <strain evidence="1 2">C2</strain>
    </source>
</reference>